<reference evidence="2 3" key="1">
    <citation type="journal article" date="2013" name="Genome Announc.">
        <title>Draft Genome Sequence of Rhodococcus rhodnii Strain LMG5362, a Symbiont of Rhodnius prolixus (Hemiptera, Reduviidae, Triatominae), the Principle Vector of Trypanosoma cruzi.</title>
        <authorList>
            <person name="Pachebat J.A."/>
            <person name="van Keulen G."/>
            <person name="Whitten M.M."/>
            <person name="Girdwood S."/>
            <person name="Del Sol R."/>
            <person name="Dyson P.J."/>
            <person name="Facey P.D."/>
        </authorList>
    </citation>
    <scope>NUCLEOTIDE SEQUENCE [LARGE SCALE GENOMIC DNA]</scope>
    <source>
        <strain evidence="2 3">LMG 5362</strain>
    </source>
</reference>
<name>R7WI49_9NOCA</name>
<gene>
    <name evidence="2" type="ORF">Rrhod_3831</name>
</gene>
<feature type="region of interest" description="Disordered" evidence="1">
    <location>
        <begin position="56"/>
        <end position="90"/>
    </location>
</feature>
<dbReference type="Proteomes" id="UP000013525">
    <property type="component" value="Unassembled WGS sequence"/>
</dbReference>
<protein>
    <submittedName>
        <fullName evidence="2">Uncharacterized protein</fullName>
    </submittedName>
</protein>
<sequence length="90" mass="9765">MADLLVDDSSLPSCCVADHSSALSPDSTIEFVTTLGAPASPHIGLSLSPTWLSGGAWRRRRPARPRGRRLRRPRAHTAHSGTTLREHLSE</sequence>
<organism evidence="2 3">
    <name type="scientific">Rhodococcus rhodnii LMG 5362</name>
    <dbReference type="NCBI Taxonomy" id="1273125"/>
    <lineage>
        <taxon>Bacteria</taxon>
        <taxon>Bacillati</taxon>
        <taxon>Actinomycetota</taxon>
        <taxon>Actinomycetes</taxon>
        <taxon>Mycobacteriales</taxon>
        <taxon>Nocardiaceae</taxon>
        <taxon>Rhodococcus</taxon>
    </lineage>
</organism>
<dbReference type="PATRIC" id="fig|1273125.3.peg.3647"/>
<dbReference type="AlphaFoldDB" id="R7WI49"/>
<dbReference type="EMBL" id="APMY01000114">
    <property type="protein sequence ID" value="EOM74841.1"/>
    <property type="molecule type" value="Genomic_DNA"/>
</dbReference>
<proteinExistence type="predicted"/>
<keyword evidence="3" id="KW-1185">Reference proteome</keyword>
<comment type="caution">
    <text evidence="2">The sequence shown here is derived from an EMBL/GenBank/DDBJ whole genome shotgun (WGS) entry which is preliminary data.</text>
</comment>
<evidence type="ECO:0000313" key="3">
    <source>
        <dbReference type="Proteomes" id="UP000013525"/>
    </source>
</evidence>
<evidence type="ECO:0000313" key="2">
    <source>
        <dbReference type="EMBL" id="EOM74841.1"/>
    </source>
</evidence>
<evidence type="ECO:0000256" key="1">
    <source>
        <dbReference type="SAM" id="MobiDB-lite"/>
    </source>
</evidence>
<feature type="compositionally biased region" description="Basic residues" evidence="1">
    <location>
        <begin position="57"/>
        <end position="77"/>
    </location>
</feature>
<accession>R7WI49</accession>